<keyword evidence="5 12" id="KW-0999">Mitochondrion inner membrane</keyword>
<evidence type="ECO:0000256" key="8">
    <source>
        <dbReference type="ARBA" id="ARBA00022989"/>
    </source>
</evidence>
<evidence type="ECO:0000256" key="4">
    <source>
        <dbReference type="ARBA" id="ARBA00022692"/>
    </source>
</evidence>
<sequence>MHLTVMHGPLRSAVLGSKIPCSLSPFIRSSSASTTAAFSPASSSPFPALHQKCQYSTARSLRDQLSYQQKRHASTRSTGQSLFRLRNSVCSTPARSTSSLLPPTSTATLNISRKASTQSSASSSDPSSSSENLPLDWNSFFLLRASRRKYSIVSSFLASLATTFGGLRVILANNLDAVFGQTLGLDPFMSLIFLAPACAAVGWLLGPVLGNSVWGVVHRKYKASAAIKEKEFYNRIKRFRVDPSVNSYSNPVPDYYGEKIGSIQGYRQWLKDQRAYNRKRRSFL</sequence>
<comment type="similarity">
    <text evidence="2 12">Belongs to the PAM17 family.</text>
</comment>
<dbReference type="AlphaFoldDB" id="A0A2B7XG23"/>
<evidence type="ECO:0000256" key="10">
    <source>
        <dbReference type="ARBA" id="ARBA00023128"/>
    </source>
</evidence>
<feature type="compositionally biased region" description="Low complexity" evidence="13">
    <location>
        <begin position="112"/>
        <end position="130"/>
    </location>
</feature>
<dbReference type="GO" id="GO:0030150">
    <property type="term" value="P:protein import into mitochondrial matrix"/>
    <property type="evidence" value="ECO:0007669"/>
    <property type="project" value="UniProtKB-UniRule"/>
</dbReference>
<dbReference type="Pfam" id="PF08566">
    <property type="entry name" value="Pam17"/>
    <property type="match status" value="1"/>
</dbReference>
<keyword evidence="4 12" id="KW-0812">Transmembrane</keyword>
<evidence type="ECO:0000256" key="1">
    <source>
        <dbReference type="ARBA" id="ARBA00004448"/>
    </source>
</evidence>
<evidence type="ECO:0000256" key="13">
    <source>
        <dbReference type="SAM" id="MobiDB-lite"/>
    </source>
</evidence>
<feature type="transmembrane region" description="Helical" evidence="12">
    <location>
        <begin position="191"/>
        <end position="214"/>
    </location>
</feature>
<evidence type="ECO:0000256" key="2">
    <source>
        <dbReference type="ARBA" id="ARBA00006837"/>
    </source>
</evidence>
<evidence type="ECO:0000256" key="11">
    <source>
        <dbReference type="ARBA" id="ARBA00023136"/>
    </source>
</evidence>
<evidence type="ECO:0000256" key="5">
    <source>
        <dbReference type="ARBA" id="ARBA00022792"/>
    </source>
</evidence>
<reference evidence="14 15" key="1">
    <citation type="submission" date="2017-10" db="EMBL/GenBank/DDBJ databases">
        <title>Comparative genomics in systemic dimorphic fungi from Ajellomycetaceae.</title>
        <authorList>
            <person name="Munoz J.F."/>
            <person name="Mcewen J.G."/>
            <person name="Clay O.K."/>
            <person name="Cuomo C.A."/>
        </authorList>
    </citation>
    <scope>NUCLEOTIDE SEQUENCE [LARGE SCALE GENOMIC DNA]</scope>
    <source>
        <strain evidence="14 15">UAMH5409</strain>
    </source>
</reference>
<gene>
    <name evidence="14" type="ORF">AJ79_05378</name>
</gene>
<accession>A0A2B7XG23</accession>
<evidence type="ECO:0000256" key="3">
    <source>
        <dbReference type="ARBA" id="ARBA00022448"/>
    </source>
</evidence>
<keyword evidence="7" id="KW-0809">Transit peptide</keyword>
<keyword evidence="8 12" id="KW-1133">Transmembrane helix</keyword>
<evidence type="ECO:0000313" key="15">
    <source>
        <dbReference type="Proteomes" id="UP000223968"/>
    </source>
</evidence>
<evidence type="ECO:0000256" key="9">
    <source>
        <dbReference type="ARBA" id="ARBA00023010"/>
    </source>
</evidence>
<dbReference type="STRING" id="1447875.A0A2B7XG23"/>
<keyword evidence="15" id="KW-1185">Reference proteome</keyword>
<comment type="caution">
    <text evidence="14">The sequence shown here is derived from an EMBL/GenBank/DDBJ whole genome shotgun (WGS) entry which is preliminary data.</text>
</comment>
<dbReference type="PANTHER" id="PTHR28021:SF1">
    <property type="entry name" value="PRESEQUENCE TRANSLOCATED-ASSOCIATED MOTOR SUBUNIT PAM17, MITOCHONDRIAL"/>
    <property type="match status" value="1"/>
</dbReference>
<comment type="function">
    <text evidence="12">Component of the PAM complex, a complex required for the translocation of transit peptide-containing proteins from the inner membrane into the mitochondrial matrix in an ATP-dependent manner.</text>
</comment>
<evidence type="ECO:0000256" key="6">
    <source>
        <dbReference type="ARBA" id="ARBA00022927"/>
    </source>
</evidence>
<keyword evidence="3 12" id="KW-0813">Transport</keyword>
<name>A0A2B7XG23_9EURO</name>
<keyword evidence="11 12" id="KW-0472">Membrane</keyword>
<keyword evidence="10 12" id="KW-0496">Mitochondrion</keyword>
<evidence type="ECO:0000313" key="14">
    <source>
        <dbReference type="EMBL" id="PGH10664.1"/>
    </source>
</evidence>
<keyword evidence="6 12" id="KW-0653">Protein transport</keyword>
<dbReference type="GO" id="GO:0001405">
    <property type="term" value="C:PAM complex, Tim23 associated import motor"/>
    <property type="evidence" value="ECO:0007669"/>
    <property type="project" value="UniProtKB-UniRule"/>
</dbReference>
<protein>
    <recommendedName>
        <fullName evidence="12">Presequence translocated-associated motor subunit PAM17</fullName>
    </recommendedName>
</protein>
<proteinExistence type="inferred from homology"/>
<evidence type="ECO:0000256" key="12">
    <source>
        <dbReference type="RuleBase" id="RU367146"/>
    </source>
</evidence>
<dbReference type="PANTHER" id="PTHR28021">
    <property type="entry name" value="PRESEQUENCE TRANSLOCATED-ASSOCIATED MOTOR SUBUNIT PAM17, MITOCHONDRIAL"/>
    <property type="match status" value="1"/>
</dbReference>
<dbReference type="Proteomes" id="UP000223968">
    <property type="component" value="Unassembled WGS sequence"/>
</dbReference>
<comment type="subunit">
    <text evidence="12">Component of the PAM complex.</text>
</comment>
<keyword evidence="9 12" id="KW-0811">Translocation</keyword>
<feature type="region of interest" description="Disordered" evidence="13">
    <location>
        <begin position="112"/>
        <end position="132"/>
    </location>
</feature>
<feature type="transmembrane region" description="Helical" evidence="12">
    <location>
        <begin position="150"/>
        <end position="171"/>
    </location>
</feature>
<organism evidence="14 15">
    <name type="scientific">Helicocarpus griseus UAMH5409</name>
    <dbReference type="NCBI Taxonomy" id="1447875"/>
    <lineage>
        <taxon>Eukaryota</taxon>
        <taxon>Fungi</taxon>
        <taxon>Dikarya</taxon>
        <taxon>Ascomycota</taxon>
        <taxon>Pezizomycotina</taxon>
        <taxon>Eurotiomycetes</taxon>
        <taxon>Eurotiomycetidae</taxon>
        <taxon>Onygenales</taxon>
        <taxon>Ajellomycetaceae</taxon>
        <taxon>Helicocarpus</taxon>
    </lineage>
</organism>
<evidence type="ECO:0000256" key="7">
    <source>
        <dbReference type="ARBA" id="ARBA00022946"/>
    </source>
</evidence>
<dbReference type="EMBL" id="PDNB01000084">
    <property type="protein sequence ID" value="PGH10664.1"/>
    <property type="molecule type" value="Genomic_DNA"/>
</dbReference>
<dbReference type="InterPro" id="IPR013875">
    <property type="entry name" value="Pam17"/>
</dbReference>
<dbReference type="OrthoDB" id="5970083at2759"/>
<comment type="subcellular location">
    <subcellularLocation>
        <location evidence="1 12">Mitochondrion inner membrane</location>
        <topology evidence="1 12">Multi-pass membrane protein</topology>
    </subcellularLocation>
</comment>